<evidence type="ECO:0000313" key="1">
    <source>
        <dbReference type="EMBL" id="CDI79728.1"/>
    </source>
</evidence>
<organism evidence="1 2">
    <name type="scientific">Eimeria acervulina</name>
    <name type="common">Coccidian parasite</name>
    <dbReference type="NCBI Taxonomy" id="5801"/>
    <lineage>
        <taxon>Eukaryota</taxon>
        <taxon>Sar</taxon>
        <taxon>Alveolata</taxon>
        <taxon>Apicomplexa</taxon>
        <taxon>Conoidasida</taxon>
        <taxon>Coccidia</taxon>
        <taxon>Eucoccidiorida</taxon>
        <taxon>Eimeriorina</taxon>
        <taxon>Eimeriidae</taxon>
        <taxon>Eimeria</taxon>
    </lineage>
</organism>
<reference evidence="1" key="1">
    <citation type="submission" date="2013-10" db="EMBL/GenBank/DDBJ databases">
        <title>Genomic analysis of the causative agents of coccidiosis in chickens.</title>
        <authorList>
            <person name="Reid A.J."/>
            <person name="Blake D."/>
            <person name="Billington K."/>
            <person name="Browne H."/>
            <person name="Dunn M."/>
            <person name="Hung S."/>
            <person name="Kawahara F."/>
            <person name="Miranda-Saavedra D."/>
            <person name="Mourier T."/>
            <person name="Nagra H."/>
            <person name="Otto T.D."/>
            <person name="Rawlings N."/>
            <person name="Sanchez A."/>
            <person name="Sanders M."/>
            <person name="Subramaniam C."/>
            <person name="Tay Y."/>
            <person name="Dear P."/>
            <person name="Doerig C."/>
            <person name="Gruber A."/>
            <person name="Parkinson J."/>
            <person name="Shirley M."/>
            <person name="Wan K.L."/>
            <person name="Berriman M."/>
            <person name="Tomley F."/>
            <person name="Pain A."/>
        </authorList>
    </citation>
    <scope>NUCLEOTIDE SEQUENCE</scope>
    <source>
        <strain evidence="1">Houghton</strain>
    </source>
</reference>
<keyword evidence="2" id="KW-1185">Reference proteome</keyword>
<gene>
    <name evidence="1" type="ORF">EAH_00045720</name>
</gene>
<sequence>MLSMGVSASSSWPESILVSIPVQSETRGFTFHDTKGRSNATSDVDNKQNKIKVLRRDRLLAPGRNYINHALSMYSKDLQIVAQLNQHFCR</sequence>
<dbReference type="VEuPathDB" id="ToxoDB:EAH_00045720"/>
<accession>U6GKA7</accession>
<dbReference type="GeneID" id="25272642"/>
<reference evidence="1" key="2">
    <citation type="submission" date="2013-10" db="EMBL/GenBank/DDBJ databases">
        <authorList>
            <person name="Aslett M."/>
        </authorList>
    </citation>
    <scope>NUCLEOTIDE SEQUENCE</scope>
    <source>
        <strain evidence="1">Houghton</strain>
    </source>
</reference>
<evidence type="ECO:0000313" key="2">
    <source>
        <dbReference type="Proteomes" id="UP000018050"/>
    </source>
</evidence>
<name>U6GKA7_EIMAC</name>
<dbReference type="RefSeq" id="XP_013250209.1">
    <property type="nucleotide sequence ID" value="XM_013394755.1"/>
</dbReference>
<proteinExistence type="predicted"/>
<dbReference type="EMBL" id="HG671073">
    <property type="protein sequence ID" value="CDI79728.1"/>
    <property type="molecule type" value="Genomic_DNA"/>
</dbReference>
<dbReference type="Proteomes" id="UP000018050">
    <property type="component" value="Unassembled WGS sequence"/>
</dbReference>
<dbReference type="AlphaFoldDB" id="U6GKA7"/>
<protein>
    <submittedName>
        <fullName evidence="1">Uncharacterized protein</fullName>
    </submittedName>
</protein>